<dbReference type="InterPro" id="IPR002177">
    <property type="entry name" value="DPS_DNA-bd"/>
</dbReference>
<dbReference type="EMBL" id="NHRJ02000009">
    <property type="protein sequence ID" value="PZE20146.1"/>
    <property type="molecule type" value="Genomic_DNA"/>
</dbReference>
<keyword evidence="6" id="KW-1185">Reference proteome</keyword>
<dbReference type="OrthoDB" id="9797023at2"/>
<dbReference type="InterPro" id="IPR023188">
    <property type="entry name" value="DPS_DNA-bd_CS"/>
</dbReference>
<dbReference type="Proteomes" id="UP000214746">
    <property type="component" value="Unassembled WGS sequence"/>
</dbReference>
<dbReference type="InterPro" id="IPR008331">
    <property type="entry name" value="Ferritin_DPS_dom"/>
</dbReference>
<feature type="coiled-coil region" evidence="3">
    <location>
        <begin position="89"/>
        <end position="123"/>
    </location>
</feature>
<organism evidence="5 6">
    <name type="scientific">Paenibacillus xerothermodurans</name>
    <dbReference type="NCBI Taxonomy" id="1977292"/>
    <lineage>
        <taxon>Bacteria</taxon>
        <taxon>Bacillati</taxon>
        <taxon>Bacillota</taxon>
        <taxon>Bacilli</taxon>
        <taxon>Bacillales</taxon>
        <taxon>Paenibacillaceae</taxon>
        <taxon>Paenibacillus</taxon>
    </lineage>
</organism>
<evidence type="ECO:0000259" key="4">
    <source>
        <dbReference type="Pfam" id="PF00210"/>
    </source>
</evidence>
<dbReference type="PIRSF" id="PIRSF005900">
    <property type="entry name" value="Dps"/>
    <property type="match status" value="1"/>
</dbReference>
<dbReference type="PANTHER" id="PTHR42932">
    <property type="entry name" value="GENERAL STRESS PROTEIN 20U"/>
    <property type="match status" value="1"/>
</dbReference>
<dbReference type="PROSITE" id="PS00818">
    <property type="entry name" value="DPS_1"/>
    <property type="match status" value="1"/>
</dbReference>
<dbReference type="SUPFAM" id="SSF47240">
    <property type="entry name" value="Ferritin-like"/>
    <property type="match status" value="1"/>
</dbReference>
<dbReference type="GO" id="GO:0016722">
    <property type="term" value="F:oxidoreductase activity, acting on metal ions"/>
    <property type="evidence" value="ECO:0007669"/>
    <property type="project" value="InterPro"/>
</dbReference>
<reference evidence="5" key="1">
    <citation type="submission" date="2018-06" db="EMBL/GenBank/DDBJ databases">
        <title>Paenibacillus xerothermodurans sp. nov. an extremely dry heat resistant spore forming bacterium isolated from the soil of Cape Canaveral, Florida.</title>
        <authorList>
            <person name="Seuylemezian A."/>
            <person name="Kaur N."/>
            <person name="Patil P."/>
            <person name="Patil P."/>
            <person name="Mayilraj S."/>
            <person name="Vaishampayan P."/>
        </authorList>
    </citation>
    <scope>NUCLEOTIDE SEQUENCE [LARGE SCALE GENOMIC DNA]</scope>
    <source>
        <strain evidence="5">ATCC 27380</strain>
    </source>
</reference>
<protein>
    <submittedName>
        <fullName evidence="5">DNA starvation/stationary phase protection protein</fullName>
    </submittedName>
</protein>
<proteinExistence type="inferred from homology"/>
<dbReference type="Pfam" id="PF00210">
    <property type="entry name" value="Ferritin"/>
    <property type="match status" value="1"/>
</dbReference>
<evidence type="ECO:0000256" key="1">
    <source>
        <dbReference type="ARBA" id="ARBA00009497"/>
    </source>
</evidence>
<evidence type="ECO:0000256" key="2">
    <source>
        <dbReference type="RuleBase" id="RU003875"/>
    </source>
</evidence>
<dbReference type="GO" id="GO:0008199">
    <property type="term" value="F:ferric iron binding"/>
    <property type="evidence" value="ECO:0007669"/>
    <property type="project" value="InterPro"/>
</dbReference>
<evidence type="ECO:0000313" key="6">
    <source>
        <dbReference type="Proteomes" id="UP000214746"/>
    </source>
</evidence>
<dbReference type="PANTHER" id="PTHR42932:SF1">
    <property type="entry name" value="GENERAL STRESS PROTEIN 20U"/>
    <property type="match status" value="1"/>
</dbReference>
<comment type="similarity">
    <text evidence="1 2">Belongs to the Dps family.</text>
</comment>
<feature type="domain" description="Ferritin/DPS" evidence="4">
    <location>
        <begin position="10"/>
        <end position="149"/>
    </location>
</feature>
<keyword evidence="3" id="KW-0175">Coiled coil</keyword>
<dbReference type="PROSITE" id="PS00819">
    <property type="entry name" value="DPS_2"/>
    <property type="match status" value="1"/>
</dbReference>
<accession>A0A2W1NQY1</accession>
<evidence type="ECO:0000256" key="3">
    <source>
        <dbReference type="SAM" id="Coils"/>
    </source>
</evidence>
<comment type="caution">
    <text evidence="5">The sequence shown here is derived from an EMBL/GenBank/DDBJ whole genome shotgun (WGS) entry which is preliminary data.</text>
</comment>
<dbReference type="InterPro" id="IPR012347">
    <property type="entry name" value="Ferritin-like"/>
</dbReference>
<dbReference type="AlphaFoldDB" id="A0A2W1NQY1"/>
<sequence>MAVQTLDVQKVLNQQVATLGVLYVKLHSFHWYVQGPHFFTLHEKFEELYNEVTLHFDAVAERLLTIGGRPVATMKGMLEDSALKEAGGNEQAEDMVRILIQDLEKLNDQLKEGREVAEKSDDEVTADLLLEIQGSLEKHVWMLNSFLGKSTSV</sequence>
<dbReference type="RefSeq" id="WP_089200759.1">
    <property type="nucleotide sequence ID" value="NZ_NHRJ02000009.1"/>
</dbReference>
<dbReference type="InterPro" id="IPR009078">
    <property type="entry name" value="Ferritin-like_SF"/>
</dbReference>
<dbReference type="Gene3D" id="1.20.1260.10">
    <property type="match status" value="1"/>
</dbReference>
<name>A0A2W1NQY1_PAEXE</name>
<gene>
    <name evidence="5" type="ORF">CBW46_014735</name>
</gene>
<evidence type="ECO:0000313" key="5">
    <source>
        <dbReference type="EMBL" id="PZE20146.1"/>
    </source>
</evidence>
<dbReference type="CDD" id="cd01043">
    <property type="entry name" value="DPS"/>
    <property type="match status" value="1"/>
</dbReference>
<dbReference type="PRINTS" id="PR01346">
    <property type="entry name" value="HELNAPAPROT"/>
</dbReference>